<proteinExistence type="predicted"/>
<dbReference type="AlphaFoldDB" id="A0AAW9CLQ8"/>
<dbReference type="EMBL" id="QXCT01000001">
    <property type="protein sequence ID" value="MDW9250776.1"/>
    <property type="molecule type" value="Genomic_DNA"/>
</dbReference>
<organism evidence="1 2">
    <name type="scientific">Burkholderia thailandensis</name>
    <dbReference type="NCBI Taxonomy" id="57975"/>
    <lineage>
        <taxon>Bacteria</taxon>
        <taxon>Pseudomonadati</taxon>
        <taxon>Pseudomonadota</taxon>
        <taxon>Betaproteobacteria</taxon>
        <taxon>Burkholderiales</taxon>
        <taxon>Burkholderiaceae</taxon>
        <taxon>Burkholderia</taxon>
        <taxon>pseudomallei group</taxon>
    </lineage>
</organism>
<evidence type="ECO:0000313" key="1">
    <source>
        <dbReference type="EMBL" id="MDW9250776.1"/>
    </source>
</evidence>
<sequence>MEVDDGLTSEWRAAQLDMAQREQNMFADVFVKVFRTIVGLENPQKPFEIEDALASIADALDSKDYQLGNRRSELISAQLLEAMEFLKKSLRTNPKELRNPFWACIWKLWLIAKKADGMHCKAVEILRLL</sequence>
<evidence type="ECO:0000313" key="2">
    <source>
        <dbReference type="Proteomes" id="UP001272137"/>
    </source>
</evidence>
<gene>
    <name evidence="1" type="ORF">C7S16_5127</name>
</gene>
<dbReference type="Proteomes" id="UP001272137">
    <property type="component" value="Unassembled WGS sequence"/>
</dbReference>
<name>A0AAW9CLQ8_BURTH</name>
<comment type="caution">
    <text evidence="1">The sequence shown here is derived from an EMBL/GenBank/DDBJ whole genome shotgun (WGS) entry which is preliminary data.</text>
</comment>
<reference evidence="1" key="1">
    <citation type="submission" date="2018-08" db="EMBL/GenBank/DDBJ databases">
        <title>Identification of Burkholderia cepacia strains that express a Burkholderia pseudomallei-like capsular polysaccharide.</title>
        <authorList>
            <person name="Burtnick M.N."/>
            <person name="Vongsouvath M."/>
            <person name="Newton P."/>
            <person name="Wuthiekanun V."/>
            <person name="Limmathurotsakul D."/>
            <person name="Brett P.J."/>
            <person name="Chantratita N."/>
            <person name="Dance D.A."/>
        </authorList>
    </citation>
    <scope>NUCLEOTIDE SEQUENCE</scope>
    <source>
        <strain evidence="1">SBXCC001</strain>
    </source>
</reference>
<protein>
    <submittedName>
        <fullName evidence="1">Uncharacterized protein</fullName>
    </submittedName>
</protein>
<accession>A0AAW9CLQ8</accession>